<reference evidence="1" key="2">
    <citation type="submission" date="2020-09" db="EMBL/GenBank/DDBJ databases">
        <authorList>
            <person name="Sun Q."/>
            <person name="Zhou Y."/>
        </authorList>
    </citation>
    <scope>NUCLEOTIDE SEQUENCE</scope>
    <source>
        <strain evidence="1">CGMCC 1.15371</strain>
    </source>
</reference>
<accession>A0A8J3DZU9</accession>
<name>A0A8J3DZU9_9BACL</name>
<keyword evidence="2" id="KW-1185">Reference proteome</keyword>
<dbReference type="AlphaFoldDB" id="A0A8J3DZU9"/>
<evidence type="ECO:0000313" key="1">
    <source>
        <dbReference type="EMBL" id="GGE52391.1"/>
    </source>
</evidence>
<protein>
    <submittedName>
        <fullName evidence="1">Uncharacterized protein</fullName>
    </submittedName>
</protein>
<gene>
    <name evidence="1" type="ORF">GCM10011391_34070</name>
</gene>
<comment type="caution">
    <text evidence="1">The sequence shown here is derived from an EMBL/GenBank/DDBJ whole genome shotgun (WGS) entry which is preliminary data.</text>
</comment>
<reference evidence="1" key="1">
    <citation type="journal article" date="2014" name="Int. J. Syst. Evol. Microbiol.">
        <title>Complete genome sequence of Corynebacterium casei LMG S-19264T (=DSM 44701T), isolated from a smear-ripened cheese.</title>
        <authorList>
            <consortium name="US DOE Joint Genome Institute (JGI-PGF)"/>
            <person name="Walter F."/>
            <person name="Albersmeier A."/>
            <person name="Kalinowski J."/>
            <person name="Ruckert C."/>
        </authorList>
    </citation>
    <scope>NUCLEOTIDE SEQUENCE</scope>
    <source>
        <strain evidence="1">CGMCC 1.15371</strain>
    </source>
</reference>
<organism evidence="1 2">
    <name type="scientific">Pullulanibacillus camelliae</name>
    <dbReference type="NCBI Taxonomy" id="1707096"/>
    <lineage>
        <taxon>Bacteria</taxon>
        <taxon>Bacillati</taxon>
        <taxon>Bacillota</taxon>
        <taxon>Bacilli</taxon>
        <taxon>Bacillales</taxon>
        <taxon>Sporolactobacillaceae</taxon>
        <taxon>Pullulanibacillus</taxon>
    </lineage>
</organism>
<evidence type="ECO:0000313" key="2">
    <source>
        <dbReference type="Proteomes" id="UP000628775"/>
    </source>
</evidence>
<dbReference type="EMBL" id="BMIR01000021">
    <property type="protein sequence ID" value="GGE52391.1"/>
    <property type="molecule type" value="Genomic_DNA"/>
</dbReference>
<sequence>MAPLPQITLDFNRRIKLSNDGGALSSKEAEAVPVESEHPGAEITCQYHA</sequence>
<proteinExistence type="predicted"/>
<dbReference type="Proteomes" id="UP000628775">
    <property type="component" value="Unassembled WGS sequence"/>
</dbReference>